<dbReference type="Gene3D" id="3.40.109.10">
    <property type="entry name" value="NADH Oxidase"/>
    <property type="match status" value="1"/>
</dbReference>
<dbReference type="AlphaFoldDB" id="A0A6I3L2H4"/>
<dbReference type="CDD" id="cd01483">
    <property type="entry name" value="E1_enzyme_family"/>
    <property type="match status" value="1"/>
</dbReference>
<dbReference type="PANTHER" id="PTHR43267">
    <property type="entry name" value="TRNA THREONYLCARBAMOYLADENOSINE DEHYDRATASE"/>
    <property type="match status" value="1"/>
</dbReference>
<dbReference type="Proteomes" id="UP000432464">
    <property type="component" value="Unassembled WGS sequence"/>
</dbReference>
<dbReference type="SUPFAM" id="SSF69572">
    <property type="entry name" value="Activating enzymes of the ubiquitin-like proteins"/>
    <property type="match status" value="1"/>
</dbReference>
<reference evidence="2 3" key="1">
    <citation type="submission" date="2019-11" db="EMBL/GenBank/DDBJ databases">
        <title>Nocardia sp. nov. CT2-14 isolated from soil.</title>
        <authorList>
            <person name="Kanchanasin P."/>
            <person name="Tanasupawat S."/>
            <person name="Yuki M."/>
            <person name="Kudo T."/>
        </authorList>
    </citation>
    <scope>NUCLEOTIDE SEQUENCE [LARGE SCALE GENOMIC DNA]</scope>
    <source>
        <strain evidence="2 3">CT2-14</strain>
    </source>
</reference>
<evidence type="ECO:0000313" key="3">
    <source>
        <dbReference type="Proteomes" id="UP000432464"/>
    </source>
</evidence>
<dbReference type="PANTHER" id="PTHR43267:SF3">
    <property type="entry name" value="THIF PROTEIN"/>
    <property type="match status" value="1"/>
</dbReference>
<feature type="domain" description="THIF-type NAD/FAD binding fold" evidence="1">
    <location>
        <begin position="91"/>
        <end position="225"/>
    </location>
</feature>
<dbReference type="InterPro" id="IPR035985">
    <property type="entry name" value="Ubiquitin-activating_enz"/>
</dbReference>
<evidence type="ECO:0000259" key="1">
    <source>
        <dbReference type="Pfam" id="PF00899"/>
    </source>
</evidence>
<proteinExistence type="predicted"/>
<dbReference type="Pfam" id="PF00899">
    <property type="entry name" value="ThiF"/>
    <property type="match status" value="1"/>
</dbReference>
<protein>
    <submittedName>
        <fullName evidence="2">Rv1355c family protein</fullName>
    </submittedName>
</protein>
<keyword evidence="3" id="KW-1185">Reference proteome</keyword>
<sequence>MVADIPSDGEFRPLLLDESNPEDAMLLAALRADSNVEFSDLRDLLRAEFANLVAPPDLTEGPEADRWVYYPWRHRVLGLPGPQLLRIVRLDRNRNNLTYAEQEQLGGLSIGVVGQSVGHAVAYTLALEGICGRLRLADFDAIELVNLNRIPGTLFDIGGNKAVVTARRIAELDPYLPVEVFHAGVTDENLDEFLADLSIVVEECDSFDIKLAVREGARRHRLPLLMQTSDRGLLDVERFDLEPDRPPFHGLIGDIGTAELRGLTPREKAPYLIRILDGRNLSGRAAASMVELGESLNSWPQLGSEVLHGGASVATAVRRIGLNAKLPSGRTRLDLERSLDELTEPDPVDDLTWAQPLVEEPAPESGIAAVLFCAQRAPSVGNAQPWTLGVGGETVTISLAPERSSIVDIAYRGSAMAVGAALYNAKAAAAAQGMLGASELRVDGPGRLEAVLRLDGDTDPALARDYPALLARHTNRNFGNGAQVPPAVLAALSEAATAAGAVLRSVTDRADIDALALLLGESDRVRYLTPRMHREMLAELRWPGDDARTGMDLRSLDLAPDELAKLEIGRRADVMALVRAWAGGFALGESTRERVRTSSAVVAVTFDAPPPDDAAELVAYARAGEAVQRVWIEAERYGLAVQPVSPAFLYARRPDEVDRVSPEFADTLASVQGRFLGLLGVPRNETMAVVLRLSYAAATIVRSRRLPIPGADPAVSVIGD</sequence>
<name>A0A6I3L2H4_9NOCA</name>
<dbReference type="NCBIfam" id="NF005901">
    <property type="entry name" value="PRK07877.1"/>
    <property type="match status" value="1"/>
</dbReference>
<organism evidence="2 3">
    <name type="scientific">Nocardia aurantiaca</name>
    <dbReference type="NCBI Taxonomy" id="2675850"/>
    <lineage>
        <taxon>Bacteria</taxon>
        <taxon>Bacillati</taxon>
        <taxon>Actinomycetota</taxon>
        <taxon>Actinomycetes</taxon>
        <taxon>Mycobacteriales</taxon>
        <taxon>Nocardiaceae</taxon>
        <taxon>Nocardia</taxon>
    </lineage>
</organism>
<comment type="caution">
    <text evidence="2">The sequence shown here is derived from an EMBL/GenBank/DDBJ whole genome shotgun (WGS) entry which is preliminary data.</text>
</comment>
<dbReference type="GO" id="GO:0061503">
    <property type="term" value="F:tRNA threonylcarbamoyladenosine dehydratase"/>
    <property type="evidence" value="ECO:0007669"/>
    <property type="project" value="TreeGrafter"/>
</dbReference>
<accession>A0A6I3L2H4</accession>
<dbReference type="GO" id="GO:0016491">
    <property type="term" value="F:oxidoreductase activity"/>
    <property type="evidence" value="ECO:0007669"/>
    <property type="project" value="InterPro"/>
</dbReference>
<dbReference type="Gene3D" id="3.40.50.720">
    <property type="entry name" value="NAD(P)-binding Rossmann-like Domain"/>
    <property type="match status" value="1"/>
</dbReference>
<dbReference type="GO" id="GO:0061504">
    <property type="term" value="P:cyclic threonylcarbamoyladenosine biosynthetic process"/>
    <property type="evidence" value="ECO:0007669"/>
    <property type="project" value="TreeGrafter"/>
</dbReference>
<dbReference type="RefSeq" id="WP_154789922.1">
    <property type="nucleotide sequence ID" value="NZ_WMBB01000010.1"/>
</dbReference>
<dbReference type="EMBL" id="WMBB01000010">
    <property type="protein sequence ID" value="MTE15498.1"/>
    <property type="molecule type" value="Genomic_DNA"/>
</dbReference>
<dbReference type="InterPro" id="IPR000594">
    <property type="entry name" value="ThiF_NAD_FAD-bd"/>
</dbReference>
<dbReference type="SUPFAM" id="SSF55469">
    <property type="entry name" value="FMN-dependent nitroreductase-like"/>
    <property type="match status" value="1"/>
</dbReference>
<dbReference type="InterPro" id="IPR045886">
    <property type="entry name" value="ThiF/MoeB/HesA"/>
</dbReference>
<evidence type="ECO:0000313" key="2">
    <source>
        <dbReference type="EMBL" id="MTE15498.1"/>
    </source>
</evidence>
<dbReference type="InterPro" id="IPR000415">
    <property type="entry name" value="Nitroreductase-like"/>
</dbReference>
<gene>
    <name evidence="2" type="ORF">GLP40_22350</name>
</gene>
<dbReference type="GO" id="GO:0008641">
    <property type="term" value="F:ubiquitin-like modifier activating enzyme activity"/>
    <property type="evidence" value="ECO:0007669"/>
    <property type="project" value="InterPro"/>
</dbReference>